<accession>A0A348HB44</accession>
<dbReference type="GO" id="GO:0016829">
    <property type="term" value="F:lyase activity"/>
    <property type="evidence" value="ECO:0007669"/>
    <property type="project" value="UniProtKB-KW"/>
</dbReference>
<evidence type="ECO:0000313" key="1">
    <source>
        <dbReference type="EMBL" id="BBG28846.1"/>
    </source>
</evidence>
<proteinExistence type="predicted"/>
<dbReference type="Proteomes" id="UP000267342">
    <property type="component" value="Chromosome"/>
</dbReference>
<dbReference type="KEGG" id="zpl:ZBT109_0046"/>
<reference evidence="1 2" key="1">
    <citation type="submission" date="2018-09" db="EMBL/GenBank/DDBJ databases">
        <title>Zymobacter palmae IAM14233 (=T109) whole genome analysis.</title>
        <authorList>
            <person name="Yanase H."/>
        </authorList>
    </citation>
    <scope>NUCLEOTIDE SEQUENCE [LARGE SCALE GENOMIC DNA]</scope>
    <source>
        <strain evidence="1 2">IAM14233</strain>
    </source>
</reference>
<gene>
    <name evidence="1" type="ORF">ZBT109_0046</name>
</gene>
<keyword evidence="1" id="KW-0456">Lyase</keyword>
<name>A0A348HB44_9GAMM</name>
<organism evidence="1 2">
    <name type="scientific">Zymobacter palmae</name>
    <dbReference type="NCBI Taxonomy" id="33074"/>
    <lineage>
        <taxon>Bacteria</taxon>
        <taxon>Pseudomonadati</taxon>
        <taxon>Pseudomonadota</taxon>
        <taxon>Gammaproteobacteria</taxon>
        <taxon>Oceanospirillales</taxon>
        <taxon>Halomonadaceae</taxon>
        <taxon>Zymobacter group</taxon>
        <taxon>Zymobacter</taxon>
    </lineage>
</organism>
<dbReference type="AlphaFoldDB" id="A0A348HB44"/>
<protein>
    <submittedName>
        <fullName evidence="1">Protoheme ferro-lyase</fullName>
    </submittedName>
</protein>
<sequence>MNGMCSAQSGGVNFAQTDMGDFAFLDQLRQSFHGVFYTLVCGDAVHVVQVDSFDAESL</sequence>
<dbReference type="EMBL" id="AP018933">
    <property type="protein sequence ID" value="BBG28846.1"/>
    <property type="molecule type" value="Genomic_DNA"/>
</dbReference>
<evidence type="ECO:0000313" key="2">
    <source>
        <dbReference type="Proteomes" id="UP000267342"/>
    </source>
</evidence>
<keyword evidence="2" id="KW-1185">Reference proteome</keyword>